<dbReference type="Proteomes" id="UP000515734">
    <property type="component" value="Chromosome"/>
</dbReference>
<dbReference type="AlphaFoldDB" id="A0A6S6P4G1"/>
<evidence type="ECO:0000313" key="1">
    <source>
        <dbReference type="EMBL" id="BCI52926.1"/>
    </source>
</evidence>
<dbReference type="EMBL" id="AP023287">
    <property type="protein sequence ID" value="BCI52926.1"/>
    <property type="molecule type" value="Genomic_DNA"/>
</dbReference>
<organism evidence="1 2">
    <name type="scientific">Mycolicibacterium litorale</name>
    <dbReference type="NCBI Taxonomy" id="758802"/>
    <lineage>
        <taxon>Bacteria</taxon>
        <taxon>Bacillati</taxon>
        <taxon>Actinomycetota</taxon>
        <taxon>Actinomycetes</taxon>
        <taxon>Mycobacteriales</taxon>
        <taxon>Mycobacteriaceae</taxon>
        <taxon>Mycolicibacterium</taxon>
    </lineage>
</organism>
<reference evidence="1 2" key="1">
    <citation type="submission" date="2020-07" db="EMBL/GenBank/DDBJ databases">
        <title>Complete genome sequence of Mycolicibacterium litorale like strain isolated from cardiac implantable electronic device infection.</title>
        <authorList>
            <person name="Fukano H."/>
            <person name="Miyama H."/>
            <person name="Hoshino Y."/>
        </authorList>
    </citation>
    <scope>NUCLEOTIDE SEQUENCE [LARGE SCALE GENOMIC DNA]</scope>
    <source>
        <strain evidence="1 2">NIIDNTM18</strain>
    </source>
</reference>
<gene>
    <name evidence="1" type="ORF">NIIDNTM18_22040</name>
</gene>
<name>A0A6S6P4G1_9MYCO</name>
<proteinExistence type="predicted"/>
<accession>A0A6S6P4G1</accession>
<evidence type="ECO:0000313" key="2">
    <source>
        <dbReference type="Proteomes" id="UP000515734"/>
    </source>
</evidence>
<sequence length="67" mass="7336">MIAFLCFVVAHLEWPLIGELPLSLKFESGSRVYVDRIAVPYADLREPAAGCNMFVTAPKQHGPSFAG</sequence>
<protein>
    <submittedName>
        <fullName evidence="1">Uncharacterized protein</fullName>
    </submittedName>
</protein>